<dbReference type="PROSITE" id="PS50818">
    <property type="entry name" value="INTEIN_C_TER"/>
    <property type="match status" value="1"/>
</dbReference>
<comment type="catalytic activity">
    <reaction evidence="10">
        <text>Couples ATP hydrolysis with the unwinding of duplex DNA by translocating in the 3'-5' direction.</text>
        <dbReference type="EC" id="5.6.2.4"/>
    </reaction>
</comment>
<evidence type="ECO:0000256" key="6">
    <source>
        <dbReference type="ARBA" id="ARBA00022840"/>
    </source>
</evidence>
<keyword evidence="2 13" id="KW-0547">Nucleotide-binding</keyword>
<dbReference type="Pfam" id="PF14890">
    <property type="entry name" value="Intein_splicing"/>
    <property type="match status" value="1"/>
</dbReference>
<evidence type="ECO:0000256" key="11">
    <source>
        <dbReference type="ARBA" id="ARBA00034808"/>
    </source>
</evidence>
<evidence type="ECO:0000256" key="4">
    <source>
        <dbReference type="ARBA" id="ARBA00022806"/>
    </source>
</evidence>
<evidence type="ECO:0000256" key="9">
    <source>
        <dbReference type="ARBA" id="ARBA00023235"/>
    </source>
</evidence>
<dbReference type="InterPro" id="IPR013986">
    <property type="entry name" value="DExx_box_DNA_helicase_dom_sf"/>
</dbReference>
<dbReference type="InterPro" id="IPR036844">
    <property type="entry name" value="Hint_dom_sf"/>
</dbReference>
<dbReference type="InterPro" id="IPR003586">
    <property type="entry name" value="Hint_dom_C"/>
</dbReference>
<feature type="binding site" evidence="13">
    <location>
        <begin position="30"/>
        <end position="37"/>
    </location>
    <ligand>
        <name>ATP</name>
        <dbReference type="ChEBI" id="CHEBI:30616"/>
    </ligand>
</feature>
<dbReference type="InterPro" id="IPR006141">
    <property type="entry name" value="Intein_N"/>
</dbReference>
<evidence type="ECO:0000256" key="10">
    <source>
        <dbReference type="ARBA" id="ARBA00034617"/>
    </source>
</evidence>
<protein>
    <recommendedName>
        <fullName evidence="11">DNA 3'-5' helicase</fullName>
        <ecNumber evidence="11">5.6.2.4</ecNumber>
    </recommendedName>
</protein>
<comment type="catalytic activity">
    <reaction evidence="12">
        <text>ATP + H2O = ADP + phosphate + H(+)</text>
        <dbReference type="Rhea" id="RHEA:13065"/>
        <dbReference type="ChEBI" id="CHEBI:15377"/>
        <dbReference type="ChEBI" id="CHEBI:15378"/>
        <dbReference type="ChEBI" id="CHEBI:30616"/>
        <dbReference type="ChEBI" id="CHEBI:43474"/>
        <dbReference type="ChEBI" id="CHEBI:456216"/>
        <dbReference type="EC" id="5.6.2.4"/>
    </reaction>
</comment>
<dbReference type="InterPro" id="IPR003587">
    <property type="entry name" value="Hint_dom_N"/>
</dbReference>
<dbReference type="PROSITE" id="PS51198">
    <property type="entry name" value="UVRD_HELICASE_ATP_BIND"/>
    <property type="match status" value="1"/>
</dbReference>
<evidence type="ECO:0000259" key="15">
    <source>
        <dbReference type="PROSITE" id="PS51217"/>
    </source>
</evidence>
<evidence type="ECO:0000256" key="2">
    <source>
        <dbReference type="ARBA" id="ARBA00022741"/>
    </source>
</evidence>
<evidence type="ECO:0000313" key="17">
    <source>
        <dbReference type="Proteomes" id="UP000230007"/>
    </source>
</evidence>
<keyword evidence="6 13" id="KW-0067">ATP-binding</keyword>
<dbReference type="Proteomes" id="UP000230007">
    <property type="component" value="Unassembled WGS sequence"/>
</dbReference>
<dbReference type="GO" id="GO:0016787">
    <property type="term" value="F:hydrolase activity"/>
    <property type="evidence" value="ECO:0007669"/>
    <property type="project" value="UniProtKB-UniRule"/>
</dbReference>
<dbReference type="Pfam" id="PF00580">
    <property type="entry name" value="UvrD-helicase"/>
    <property type="match status" value="1"/>
</dbReference>
<dbReference type="CDD" id="cd17932">
    <property type="entry name" value="DEXQc_UvrD"/>
    <property type="match status" value="1"/>
</dbReference>
<name>A0A2H0AMD3_9BACT</name>
<dbReference type="InterPro" id="IPR030934">
    <property type="entry name" value="Intein_C"/>
</dbReference>
<evidence type="ECO:0000259" key="14">
    <source>
        <dbReference type="PROSITE" id="PS51198"/>
    </source>
</evidence>
<dbReference type="PRINTS" id="PR00379">
    <property type="entry name" value="INTEIN"/>
</dbReference>
<gene>
    <name evidence="16" type="ORF">COX15_00160</name>
</gene>
<dbReference type="PROSITE" id="PS51217">
    <property type="entry name" value="UVRD_HELICASE_CTER"/>
    <property type="match status" value="1"/>
</dbReference>
<dbReference type="Gene3D" id="1.10.486.10">
    <property type="entry name" value="PCRA, domain 4"/>
    <property type="match status" value="2"/>
</dbReference>
<comment type="similarity">
    <text evidence="1">Belongs to the helicase family. UvrD subfamily.</text>
</comment>
<proteinExistence type="inferred from homology"/>
<evidence type="ECO:0000256" key="3">
    <source>
        <dbReference type="ARBA" id="ARBA00022801"/>
    </source>
</evidence>
<keyword evidence="7" id="KW-0651">Protein splicing</keyword>
<dbReference type="SUPFAM" id="SSF51294">
    <property type="entry name" value="Hedgehog/intein (Hint) domain"/>
    <property type="match status" value="1"/>
</dbReference>
<keyword evidence="9" id="KW-0413">Isomerase</keyword>
<dbReference type="EMBL" id="PCSK01000005">
    <property type="protein sequence ID" value="PIP46585.1"/>
    <property type="molecule type" value="Genomic_DNA"/>
</dbReference>
<sequence length="881" mass="101197">MRAAAKNQSPLNPQQEEAVCHGTGPLLISAGAGSGKTRTLTQRLIKLINDGVSPGKIVAITFTNKAADEIKERIKSQINPVRDKTPFGSFPFLGTFHSFGANILRSEGQFVERTKNFVIFDNGDSLRVVKKVLASLDVSDDRYPAPKMQKKISFAKDELTNPDLLEEPIKMVFEEYEKRLKSQNAFDFDDLIEKPVRIFQKYRDVLEKYQNKFEYLLVDEFQDINTSQYALVKLLANKHRNLNVVGDDNQCVLPTTKISTSKGYKMIKDLSLKNTVIAASGNGDTYETGISKIKKTKYNGNIIKITTNKGNILKLTPNHIIFTRFQLKENIYFVYLMYRKDKGFRVGLTKGARKAKNRELEIGVNVRSNQEKADKMWVLKVCSTREEAEYYEYYYAFKYGIPTVVFHTNGRSTKLNQELINNLYESIDTKNRVQKLMHDELLYFSYPHFIPQGTIRHSAKRLRIRVALFDDRRKSLIHPWGMSRIGVNTKDKKLKKEIERLGFKTREGKLSDWRFEIASLNHEKIEKIANELNRVKSEVEFVRNANLTKNKRLSFQPASHVRPSMLIAVKERDKVKEDVVKSVEVEQYKGFVYDLDVKNVHNYVANGLVVHNSIYGFRGADFRNFLNFEKDWKDAKIVNLGENYRSSQNIVMAAAEVIKNNKLQRPKELWTSNEEGELIKVLASEDAEEESRQIVSDILEMDESLGTAILYRTNAQSRALEQTLNFSSITYEIFGGLKFYERKEIRDIMAGLRYGFNPKDEISLERLSKTFKKATYQSLKEGLLKSAAEFKPIELIGFFLKTTNYDSYLKNKFDNSEERMENVKELITFAGTFNTLSEFIERVSLLEATDKIKLASAAPAIRLTTIHLAKGLEFDNVFVAG</sequence>
<dbReference type="GO" id="GO:0033202">
    <property type="term" value="C:DNA helicase complex"/>
    <property type="evidence" value="ECO:0007669"/>
    <property type="project" value="TreeGrafter"/>
</dbReference>
<dbReference type="GO" id="GO:0043138">
    <property type="term" value="F:3'-5' DNA helicase activity"/>
    <property type="evidence" value="ECO:0007669"/>
    <property type="project" value="UniProtKB-EC"/>
</dbReference>
<dbReference type="Gene3D" id="3.40.50.300">
    <property type="entry name" value="P-loop containing nucleotide triphosphate hydrolases"/>
    <property type="match status" value="3"/>
</dbReference>
<evidence type="ECO:0000313" key="16">
    <source>
        <dbReference type="EMBL" id="PIP46585.1"/>
    </source>
</evidence>
<dbReference type="CDD" id="cd00081">
    <property type="entry name" value="Hint"/>
    <property type="match status" value="2"/>
</dbReference>
<dbReference type="EC" id="5.6.2.4" evidence="11"/>
<dbReference type="SUPFAM" id="SSF52540">
    <property type="entry name" value="P-loop containing nucleoside triphosphate hydrolases"/>
    <property type="match status" value="2"/>
</dbReference>
<dbReference type="InterPro" id="IPR006142">
    <property type="entry name" value="INTEIN"/>
</dbReference>
<feature type="domain" description="UvrD-like helicase ATP-binding" evidence="14">
    <location>
        <begin position="9"/>
        <end position="312"/>
    </location>
</feature>
<dbReference type="PANTHER" id="PTHR11070:SF2">
    <property type="entry name" value="ATP-DEPENDENT DNA HELICASE SRS2"/>
    <property type="match status" value="1"/>
</dbReference>
<evidence type="ECO:0000256" key="8">
    <source>
        <dbReference type="ARBA" id="ARBA00023125"/>
    </source>
</evidence>
<dbReference type="GO" id="GO:0003677">
    <property type="term" value="F:DNA binding"/>
    <property type="evidence" value="ECO:0007669"/>
    <property type="project" value="UniProtKB-KW"/>
</dbReference>
<dbReference type="Gene3D" id="1.10.10.160">
    <property type="match status" value="1"/>
</dbReference>
<comment type="caution">
    <text evidence="16">The sequence shown here is derived from an EMBL/GenBank/DDBJ whole genome shotgun (WGS) entry which is preliminary data.</text>
</comment>
<evidence type="ECO:0000256" key="7">
    <source>
        <dbReference type="ARBA" id="ARBA00023000"/>
    </source>
</evidence>
<dbReference type="GO" id="GO:0005524">
    <property type="term" value="F:ATP binding"/>
    <property type="evidence" value="ECO:0007669"/>
    <property type="project" value="UniProtKB-UniRule"/>
</dbReference>
<feature type="non-terminal residue" evidence="16">
    <location>
        <position position="881"/>
    </location>
</feature>
<dbReference type="Gene3D" id="2.170.16.10">
    <property type="entry name" value="Hedgehog/Intein (Hint) domain"/>
    <property type="match status" value="2"/>
</dbReference>
<dbReference type="GO" id="GO:0000725">
    <property type="term" value="P:recombinational repair"/>
    <property type="evidence" value="ECO:0007669"/>
    <property type="project" value="TreeGrafter"/>
</dbReference>
<dbReference type="SMART" id="SM00306">
    <property type="entry name" value="HintN"/>
    <property type="match status" value="1"/>
</dbReference>
<keyword evidence="3 13" id="KW-0378">Hydrolase</keyword>
<dbReference type="InterPro" id="IPR014017">
    <property type="entry name" value="DNA_helicase_UvrD-like_C"/>
</dbReference>
<evidence type="ECO:0000256" key="5">
    <source>
        <dbReference type="ARBA" id="ARBA00022813"/>
    </source>
</evidence>
<dbReference type="InterPro" id="IPR027417">
    <property type="entry name" value="P-loop_NTPase"/>
</dbReference>
<dbReference type="NCBIfam" id="TIGR01443">
    <property type="entry name" value="intein_Cterm"/>
    <property type="match status" value="1"/>
</dbReference>
<dbReference type="InterPro" id="IPR000212">
    <property type="entry name" value="DNA_helicase_UvrD/REP"/>
</dbReference>
<evidence type="ECO:0000256" key="12">
    <source>
        <dbReference type="ARBA" id="ARBA00048988"/>
    </source>
</evidence>
<dbReference type="GO" id="GO:0005829">
    <property type="term" value="C:cytosol"/>
    <property type="evidence" value="ECO:0007669"/>
    <property type="project" value="TreeGrafter"/>
</dbReference>
<dbReference type="SMART" id="SM00305">
    <property type="entry name" value="HintC"/>
    <property type="match status" value="1"/>
</dbReference>
<keyword evidence="8" id="KW-0238">DNA-binding</keyword>
<accession>A0A2H0AMD3</accession>
<keyword evidence="5" id="KW-0068">Autocatalytic cleavage</keyword>
<dbReference type="AlphaFoldDB" id="A0A2H0AMD3"/>
<dbReference type="PROSITE" id="PS50817">
    <property type="entry name" value="INTEIN_N_TER"/>
    <property type="match status" value="1"/>
</dbReference>
<evidence type="ECO:0000256" key="13">
    <source>
        <dbReference type="PROSITE-ProRule" id="PRU00560"/>
    </source>
</evidence>
<organism evidence="16 17">
    <name type="scientific">Candidatus Colwellbacteria bacterium CG23_combo_of_CG06-09_8_20_14_all_42_19</name>
    <dbReference type="NCBI Taxonomy" id="1974541"/>
    <lineage>
        <taxon>Bacteria</taxon>
        <taxon>Candidatus Colwelliibacteriota</taxon>
    </lineage>
</organism>
<dbReference type="NCBIfam" id="TIGR01445">
    <property type="entry name" value="intein_Nterm"/>
    <property type="match status" value="1"/>
</dbReference>
<dbReference type="PANTHER" id="PTHR11070">
    <property type="entry name" value="UVRD / RECB / PCRA DNA HELICASE FAMILY MEMBER"/>
    <property type="match status" value="1"/>
</dbReference>
<feature type="domain" description="UvrD-like helicase C-terminal" evidence="15">
    <location>
        <begin position="648"/>
        <end position="871"/>
    </location>
</feature>
<keyword evidence="4 13" id="KW-0347">Helicase</keyword>
<reference evidence="16 17" key="1">
    <citation type="submission" date="2017-09" db="EMBL/GenBank/DDBJ databases">
        <title>Depth-based differentiation of microbial function through sediment-hosted aquifers and enrichment of novel symbionts in the deep terrestrial subsurface.</title>
        <authorList>
            <person name="Probst A.J."/>
            <person name="Ladd B."/>
            <person name="Jarett J.K."/>
            <person name="Geller-Mcgrath D.E."/>
            <person name="Sieber C.M."/>
            <person name="Emerson J.B."/>
            <person name="Anantharaman K."/>
            <person name="Thomas B.C."/>
            <person name="Malmstrom R."/>
            <person name="Stieglmeier M."/>
            <person name="Klingl A."/>
            <person name="Woyke T."/>
            <person name="Ryan C.M."/>
            <person name="Banfield J.F."/>
        </authorList>
    </citation>
    <scope>NUCLEOTIDE SEQUENCE [LARGE SCALE GENOMIC DNA]</scope>
    <source>
        <strain evidence="16">CG23_combo_of_CG06-09_8_20_14_all_42_19</strain>
    </source>
</reference>
<dbReference type="GO" id="GO:0016539">
    <property type="term" value="P:intein-mediated protein splicing"/>
    <property type="evidence" value="ECO:0007669"/>
    <property type="project" value="InterPro"/>
</dbReference>
<dbReference type="InterPro" id="IPR014016">
    <property type="entry name" value="UvrD-like_ATP-bd"/>
</dbReference>
<dbReference type="Pfam" id="PF13361">
    <property type="entry name" value="UvrD_C"/>
    <property type="match status" value="2"/>
</dbReference>
<evidence type="ECO:0000256" key="1">
    <source>
        <dbReference type="ARBA" id="ARBA00009922"/>
    </source>
</evidence>